<evidence type="ECO:0000256" key="2">
    <source>
        <dbReference type="SAM" id="MobiDB-lite"/>
    </source>
</evidence>
<dbReference type="GO" id="GO:0016740">
    <property type="term" value="F:transferase activity"/>
    <property type="evidence" value="ECO:0007669"/>
    <property type="project" value="UniProtKB-KW"/>
</dbReference>
<organism evidence="4 5">
    <name type="scientific">Micractinium conductrix</name>
    <dbReference type="NCBI Taxonomy" id="554055"/>
    <lineage>
        <taxon>Eukaryota</taxon>
        <taxon>Viridiplantae</taxon>
        <taxon>Chlorophyta</taxon>
        <taxon>core chlorophytes</taxon>
        <taxon>Trebouxiophyceae</taxon>
        <taxon>Chlorellales</taxon>
        <taxon>Chlorellaceae</taxon>
        <taxon>Chlorella clade</taxon>
        <taxon>Micractinium</taxon>
    </lineage>
</organism>
<dbReference type="InterPro" id="IPR029044">
    <property type="entry name" value="Nucleotide-diphossugar_trans"/>
</dbReference>
<feature type="region of interest" description="Disordered" evidence="2">
    <location>
        <begin position="571"/>
        <end position="594"/>
    </location>
</feature>
<dbReference type="Gene3D" id="3.90.550.10">
    <property type="entry name" value="Spore Coat Polysaccharide Biosynthesis Protein SpsA, Chain A"/>
    <property type="match status" value="1"/>
</dbReference>
<comment type="caution">
    <text evidence="4">The sequence shown here is derived from an EMBL/GenBank/DDBJ whole genome shotgun (WGS) entry which is preliminary data.</text>
</comment>
<evidence type="ECO:0000313" key="5">
    <source>
        <dbReference type="Proteomes" id="UP000239649"/>
    </source>
</evidence>
<proteinExistence type="inferred from homology"/>
<gene>
    <name evidence="4" type="ORF">C2E20_3496</name>
</gene>
<sequence length="594" mass="64087">MGLGPQQQELERRESGDFVLPLSPSTTVHAHGPVFLVADAASGRGLEHALFASRGSSGRLRSLAARPAPPPRRPAARTLLAAALALAVLASLAVPPLRAGLQEALVRARAGAPPPRARNLDCPVLACCIGEQCVRNSHGRHAVVTRVHGERDVSLLQQLESSVRRSNPGVDVGVMVVRGSLGAAATRRLLDLSVTVIYVDPPSAEERARNRASSAAAAPDWMALRAFGLTQYDALLLVDGGAHITADLSPLFALPTDFAAGWEQARLLGSGASASAAARAAASAGGLFLRPCAATEANMLEILQLQRAAADSSRPAPWAALPASGDTTAEHDFAAWYFQSNAALPFDVFVLNLDGEVGNARLAAFQRTFEASDLHSKNFVRFPAVNGSTLDITRLVSPRALEDIESAERQGFRTRHYQMTRGSVGCYMSHLHLFQTALRSEAEFTVIFEDDVLIAPHVLAALVDAKPFPDDWDIMLIGHICNDCPLMAEAPAFRRVRSFFGTHAYVVHRRGLQKIFAYPRLMPAEKQIDAMMGDMSRAGLLNIYAVASPLAWQNKRKFSSTIQVPVKRSWGVDPYSQPEDQEVAAEQVQAEEER</sequence>
<protein>
    <submittedName>
        <fullName evidence="4">Glycosyltransferase family 25</fullName>
    </submittedName>
</protein>
<dbReference type="AlphaFoldDB" id="A0A2P6VHF9"/>
<name>A0A2P6VHF9_9CHLO</name>
<accession>A0A2P6VHF9</accession>
<dbReference type="OrthoDB" id="510021at2759"/>
<evidence type="ECO:0000259" key="3">
    <source>
        <dbReference type="Pfam" id="PF01755"/>
    </source>
</evidence>
<evidence type="ECO:0000313" key="4">
    <source>
        <dbReference type="EMBL" id="PSC73536.1"/>
    </source>
</evidence>
<evidence type="ECO:0000256" key="1">
    <source>
        <dbReference type="ARBA" id="ARBA00006721"/>
    </source>
</evidence>
<feature type="compositionally biased region" description="Acidic residues" evidence="2">
    <location>
        <begin position="579"/>
        <end position="594"/>
    </location>
</feature>
<feature type="domain" description="Glycosyl transferase family 25" evidence="3">
    <location>
        <begin position="348"/>
        <end position="466"/>
    </location>
</feature>
<dbReference type="Pfam" id="PF01755">
    <property type="entry name" value="Glyco_transf_25"/>
    <property type="match status" value="1"/>
</dbReference>
<dbReference type="EMBL" id="LHPF02000007">
    <property type="protein sequence ID" value="PSC73536.1"/>
    <property type="molecule type" value="Genomic_DNA"/>
</dbReference>
<dbReference type="InterPro" id="IPR002654">
    <property type="entry name" value="Glyco_trans_25"/>
</dbReference>
<dbReference type="CDD" id="cd06532">
    <property type="entry name" value="Glyco_transf_25"/>
    <property type="match status" value="1"/>
</dbReference>
<dbReference type="Proteomes" id="UP000239649">
    <property type="component" value="Unassembled WGS sequence"/>
</dbReference>
<keyword evidence="5" id="KW-1185">Reference proteome</keyword>
<comment type="similarity">
    <text evidence="1">Belongs to the glycosyltransferase 25 family.</text>
</comment>
<reference evidence="4 5" key="1">
    <citation type="journal article" date="2018" name="Plant J.">
        <title>Genome sequences of Chlorella sorokiniana UTEX 1602 and Micractinium conductrix SAG 241.80: implications to maltose excretion by a green alga.</title>
        <authorList>
            <person name="Arriola M.B."/>
            <person name="Velmurugan N."/>
            <person name="Zhang Y."/>
            <person name="Plunkett M.H."/>
            <person name="Hondzo H."/>
            <person name="Barney B.M."/>
        </authorList>
    </citation>
    <scope>NUCLEOTIDE SEQUENCE [LARGE SCALE GENOMIC DNA]</scope>
    <source>
        <strain evidence="4 5">SAG 241.80</strain>
    </source>
</reference>